<evidence type="ECO:0000259" key="6">
    <source>
        <dbReference type="PROSITE" id="PS00623"/>
    </source>
</evidence>
<dbReference type="Pfam" id="PF00732">
    <property type="entry name" value="GMC_oxred_N"/>
    <property type="match status" value="1"/>
</dbReference>
<dbReference type="Gene3D" id="3.50.50.60">
    <property type="entry name" value="FAD/NAD(P)-binding domain"/>
    <property type="match status" value="1"/>
</dbReference>
<dbReference type="SUPFAM" id="SSF54373">
    <property type="entry name" value="FAD-linked reductases, C-terminal domain"/>
    <property type="match status" value="1"/>
</dbReference>
<dbReference type="RefSeq" id="WP_179203064.1">
    <property type="nucleotide sequence ID" value="NZ_JAGJBZ010000002.1"/>
</dbReference>
<evidence type="ECO:0000256" key="5">
    <source>
        <dbReference type="RuleBase" id="RU003968"/>
    </source>
</evidence>
<dbReference type="InterPro" id="IPR007867">
    <property type="entry name" value="GMC_OxRtase_C"/>
</dbReference>
<dbReference type="InterPro" id="IPR036188">
    <property type="entry name" value="FAD/NAD-bd_sf"/>
</dbReference>
<dbReference type="PANTHER" id="PTHR11552:SF147">
    <property type="entry name" value="CHOLINE DEHYDROGENASE, MITOCHONDRIAL"/>
    <property type="match status" value="1"/>
</dbReference>
<keyword evidence="3 5" id="KW-0285">Flavoprotein</keyword>
<comment type="caution">
    <text evidence="8">The sequence shown here is derived from an EMBL/GenBank/DDBJ whole genome shotgun (WGS) entry which is preliminary data.</text>
</comment>
<proteinExistence type="inferred from homology"/>
<comment type="cofactor">
    <cofactor evidence="1">
        <name>FAD</name>
        <dbReference type="ChEBI" id="CHEBI:57692"/>
    </cofactor>
</comment>
<dbReference type="InterPro" id="IPR012132">
    <property type="entry name" value="GMC_OxRdtase"/>
</dbReference>
<dbReference type="Pfam" id="PF05199">
    <property type="entry name" value="GMC_oxred_C"/>
    <property type="match status" value="1"/>
</dbReference>
<evidence type="ECO:0000313" key="8">
    <source>
        <dbReference type="EMBL" id="MDX2908575.1"/>
    </source>
</evidence>
<comment type="similarity">
    <text evidence="2 5">Belongs to the GMC oxidoreductase family.</text>
</comment>
<name>A0ABU4KZD9_9ACTN</name>
<reference evidence="8 9" key="1">
    <citation type="journal article" date="2023" name="Microb. Genom.">
        <title>Mesoterricola silvestris gen. nov., sp. nov., Mesoterricola sediminis sp. nov., Geothrix oryzae sp. nov., Geothrix edaphica sp. nov., Geothrix rubra sp. nov., and Geothrix limicola sp. nov., six novel members of Acidobacteriota isolated from soils.</title>
        <authorList>
            <person name="Weisberg A.J."/>
            <person name="Pearce E."/>
            <person name="Kramer C.G."/>
            <person name="Chang J.H."/>
            <person name="Clarke C.R."/>
        </authorList>
    </citation>
    <scope>NUCLEOTIDE SEQUENCE [LARGE SCALE GENOMIC DNA]</scope>
    <source>
        <strain evidence="8 9">NRRL_B-2795</strain>
    </source>
</reference>
<dbReference type="PROSITE" id="PS00624">
    <property type="entry name" value="GMC_OXRED_2"/>
    <property type="match status" value="1"/>
</dbReference>
<dbReference type="InterPro" id="IPR000172">
    <property type="entry name" value="GMC_OxRdtase_N"/>
</dbReference>
<dbReference type="PROSITE" id="PS00623">
    <property type="entry name" value="GMC_OXRED_1"/>
    <property type="match status" value="1"/>
</dbReference>
<keyword evidence="4 5" id="KW-0274">FAD</keyword>
<dbReference type="Gene3D" id="3.30.410.40">
    <property type="match status" value="1"/>
</dbReference>
<dbReference type="PROSITE" id="PS51257">
    <property type="entry name" value="PROKAR_LIPOPROTEIN"/>
    <property type="match status" value="1"/>
</dbReference>
<gene>
    <name evidence="8" type="ORF">PV517_07635</name>
</gene>
<feature type="domain" description="Glucose-methanol-choline oxidoreductase N-terminal" evidence="6">
    <location>
        <begin position="79"/>
        <end position="102"/>
    </location>
</feature>
<accession>A0ABU4KZD9</accession>
<evidence type="ECO:0000256" key="2">
    <source>
        <dbReference type="ARBA" id="ARBA00010790"/>
    </source>
</evidence>
<dbReference type="Proteomes" id="UP001271723">
    <property type="component" value="Unassembled WGS sequence"/>
</dbReference>
<keyword evidence="9" id="KW-1185">Reference proteome</keyword>
<evidence type="ECO:0000256" key="4">
    <source>
        <dbReference type="ARBA" id="ARBA00022827"/>
    </source>
</evidence>
<feature type="domain" description="Glucose-methanol-choline oxidoreductase N-terminal" evidence="7">
    <location>
        <begin position="232"/>
        <end position="246"/>
    </location>
</feature>
<dbReference type="SUPFAM" id="SSF51905">
    <property type="entry name" value="FAD/NAD(P)-binding domain"/>
    <property type="match status" value="1"/>
</dbReference>
<dbReference type="PIRSF" id="PIRSF000137">
    <property type="entry name" value="Alcohol_oxidase"/>
    <property type="match status" value="1"/>
</dbReference>
<dbReference type="PANTHER" id="PTHR11552">
    <property type="entry name" value="GLUCOSE-METHANOL-CHOLINE GMC OXIDOREDUCTASE"/>
    <property type="match status" value="1"/>
</dbReference>
<protein>
    <submittedName>
        <fullName evidence="8">GMC family oxidoreductase</fullName>
    </submittedName>
</protein>
<evidence type="ECO:0000313" key="9">
    <source>
        <dbReference type="Proteomes" id="UP001271723"/>
    </source>
</evidence>
<evidence type="ECO:0000256" key="3">
    <source>
        <dbReference type="ARBA" id="ARBA00022630"/>
    </source>
</evidence>
<organism evidence="8 9">
    <name type="scientific">Streptomyces griseiscabiei</name>
    <dbReference type="NCBI Taxonomy" id="2993540"/>
    <lineage>
        <taxon>Bacteria</taxon>
        <taxon>Bacillati</taxon>
        <taxon>Actinomycetota</taxon>
        <taxon>Actinomycetes</taxon>
        <taxon>Kitasatosporales</taxon>
        <taxon>Streptomycetaceae</taxon>
        <taxon>Streptomyces</taxon>
    </lineage>
</organism>
<dbReference type="EMBL" id="JARAVY010000002">
    <property type="protein sequence ID" value="MDX2908575.1"/>
    <property type="molecule type" value="Genomic_DNA"/>
</dbReference>
<sequence length="488" mass="52148">MRTADVVVLGGGTAGCVAASEAARVGRSTILVEAGPDFGPLTDGSWPADLLTPWSLPTSHDWNLTETLPNGRTLALDRGRVIGGSSSVNGCVASWGHRADYDGWHLAGWSADVMRAELTAVSERFRVRNTTPQETTPFQLACLNAAVTAGFPFQSDVNDLDGDEGVGTIPSTTYGGIRRNSAFSFLDDVRRSITVLPNRTVDRLLVTRGRVTGVRLADEEILGADLVVLAAGTYGSPAILLRSGIGPPDELAALGITSVVPLPGVGANLHDQPTVDVQFTGTPELCRAMEHWLTAHQSADEPVLVKARSGQATEAFDLHLFPVSETPFEGRAWRWVLPVACLTPRSRGKVRLRSRDPAVPPLICHGFLTDTRDLQVLLDGIDLVRALASTPDLRGVLGSELSPGPTDLVPWVRASHHHYWHPVGTCSMGTGEQAVTNPVGRVRGLDNCLVVDASVMPTVPRANTNLPTAAVARHLARANMPTEPFRVR</sequence>
<evidence type="ECO:0000256" key="1">
    <source>
        <dbReference type="ARBA" id="ARBA00001974"/>
    </source>
</evidence>
<evidence type="ECO:0000259" key="7">
    <source>
        <dbReference type="PROSITE" id="PS00624"/>
    </source>
</evidence>